<organism evidence="1 2">
    <name type="scientific">Trifolium medium</name>
    <dbReference type="NCBI Taxonomy" id="97028"/>
    <lineage>
        <taxon>Eukaryota</taxon>
        <taxon>Viridiplantae</taxon>
        <taxon>Streptophyta</taxon>
        <taxon>Embryophyta</taxon>
        <taxon>Tracheophyta</taxon>
        <taxon>Spermatophyta</taxon>
        <taxon>Magnoliopsida</taxon>
        <taxon>eudicotyledons</taxon>
        <taxon>Gunneridae</taxon>
        <taxon>Pentapetalae</taxon>
        <taxon>rosids</taxon>
        <taxon>fabids</taxon>
        <taxon>Fabales</taxon>
        <taxon>Fabaceae</taxon>
        <taxon>Papilionoideae</taxon>
        <taxon>50 kb inversion clade</taxon>
        <taxon>NPAAA clade</taxon>
        <taxon>Hologalegina</taxon>
        <taxon>IRL clade</taxon>
        <taxon>Trifolieae</taxon>
        <taxon>Trifolium</taxon>
    </lineage>
</organism>
<dbReference type="AlphaFoldDB" id="A0A392MXU7"/>
<protein>
    <submittedName>
        <fullName evidence="1">Uncharacterized protein</fullName>
    </submittedName>
</protein>
<evidence type="ECO:0000313" key="2">
    <source>
        <dbReference type="Proteomes" id="UP000265520"/>
    </source>
</evidence>
<comment type="caution">
    <text evidence="1">The sequence shown here is derived from an EMBL/GenBank/DDBJ whole genome shotgun (WGS) entry which is preliminary data.</text>
</comment>
<feature type="non-terminal residue" evidence="1">
    <location>
        <position position="85"/>
    </location>
</feature>
<gene>
    <name evidence="1" type="ORF">A2U01_0012699</name>
</gene>
<proteinExistence type="predicted"/>
<keyword evidence="2" id="KW-1185">Reference proteome</keyword>
<dbReference type="EMBL" id="LXQA010021134">
    <property type="protein sequence ID" value="MCH91769.1"/>
    <property type="molecule type" value="Genomic_DNA"/>
</dbReference>
<reference evidence="1 2" key="1">
    <citation type="journal article" date="2018" name="Front. Plant Sci.">
        <title>Red Clover (Trifolium pratense) and Zigzag Clover (T. medium) - A Picture of Genomic Similarities and Differences.</title>
        <authorList>
            <person name="Dluhosova J."/>
            <person name="Istvanek J."/>
            <person name="Nedelnik J."/>
            <person name="Repkova J."/>
        </authorList>
    </citation>
    <scope>NUCLEOTIDE SEQUENCE [LARGE SCALE GENOMIC DNA]</scope>
    <source>
        <strain evidence="2">cv. 10/8</strain>
        <tissue evidence="1">Leaf</tissue>
    </source>
</reference>
<sequence>MNKVQMIIPKCVLQALFRVFGAATMLFSGTTSLSMLPKFVYSHITPYMTTIADECFDIGICLRDNFDTLVQAGTLCFPDSAPAIQ</sequence>
<accession>A0A392MXU7</accession>
<name>A0A392MXU7_9FABA</name>
<dbReference type="Proteomes" id="UP000265520">
    <property type="component" value="Unassembled WGS sequence"/>
</dbReference>
<evidence type="ECO:0000313" key="1">
    <source>
        <dbReference type="EMBL" id="MCH91769.1"/>
    </source>
</evidence>